<evidence type="ECO:0000256" key="3">
    <source>
        <dbReference type="ARBA" id="ARBA00022490"/>
    </source>
</evidence>
<dbReference type="Gene3D" id="3.40.930.10">
    <property type="entry name" value="Mannitol-specific EII, Chain A"/>
    <property type="match status" value="1"/>
</dbReference>
<feature type="domain" description="PTS EIIA type-2" evidence="7">
    <location>
        <begin position="2"/>
        <end position="145"/>
    </location>
</feature>
<reference evidence="8 9" key="1">
    <citation type="submission" date="2024-09" db="EMBL/GenBank/DDBJ databases">
        <authorList>
            <person name="Ruan L."/>
        </authorList>
    </citation>
    <scope>NUCLEOTIDE SEQUENCE [LARGE SCALE GENOMIC DNA]</scope>
    <source>
        <strain evidence="8 9">D33</strain>
    </source>
</reference>
<keyword evidence="4" id="KW-0808">Transferase</keyword>
<evidence type="ECO:0000256" key="5">
    <source>
        <dbReference type="ARBA" id="ARBA00022683"/>
    </source>
</evidence>
<accession>A0ABV5B7L2</accession>
<comment type="subcellular location">
    <subcellularLocation>
        <location evidence="1">Cytoplasm</location>
    </subcellularLocation>
</comment>
<keyword evidence="8" id="KW-0762">Sugar transport</keyword>
<keyword evidence="2" id="KW-0813">Transport</keyword>
<evidence type="ECO:0000256" key="4">
    <source>
        <dbReference type="ARBA" id="ARBA00022679"/>
    </source>
</evidence>
<keyword evidence="9" id="KW-1185">Reference proteome</keyword>
<evidence type="ECO:0000256" key="6">
    <source>
        <dbReference type="ARBA" id="ARBA00022777"/>
    </source>
</evidence>
<evidence type="ECO:0000256" key="1">
    <source>
        <dbReference type="ARBA" id="ARBA00004496"/>
    </source>
</evidence>
<evidence type="ECO:0000256" key="2">
    <source>
        <dbReference type="ARBA" id="ARBA00022448"/>
    </source>
</evidence>
<keyword evidence="6" id="KW-0418">Kinase</keyword>
<proteinExistence type="predicted"/>
<dbReference type="CDD" id="cd00211">
    <property type="entry name" value="PTS_IIA_fru"/>
    <property type="match status" value="1"/>
</dbReference>
<organism evidence="8 9">
    <name type="scientific">Paenibacillus terreus</name>
    <dbReference type="NCBI Taxonomy" id="1387834"/>
    <lineage>
        <taxon>Bacteria</taxon>
        <taxon>Bacillati</taxon>
        <taxon>Bacillota</taxon>
        <taxon>Bacilli</taxon>
        <taxon>Bacillales</taxon>
        <taxon>Paenibacillaceae</taxon>
        <taxon>Paenibacillus</taxon>
    </lineage>
</organism>
<sequence>MRFLEKSLISLDMEVKDAEEAIRAAGRLLVDSGAAENSYVEAMLAAFRDKGPYIVIAPRIALPHAKAENGVNEASVSFVRLRRPVAFGHPENDPVELVFALGSSSSSDHIALLRKLTTLLNEPTNVEALKSAQTATEIEALLQRPGVRQQE</sequence>
<evidence type="ECO:0000313" key="8">
    <source>
        <dbReference type="EMBL" id="MFB5681680.1"/>
    </source>
</evidence>
<dbReference type="InterPro" id="IPR051351">
    <property type="entry name" value="Ascorbate-PTS_EIIA_comp"/>
</dbReference>
<protein>
    <submittedName>
        <fullName evidence="8">PTS sugar transporter subunit IIA</fullName>
    </submittedName>
</protein>
<gene>
    <name evidence="8" type="ORF">ACE3NQ_12220</name>
</gene>
<name>A0ABV5B7L2_9BACL</name>
<dbReference type="PANTHER" id="PTHR36203:SF5">
    <property type="entry name" value="PTS SYSTEM, EIIA COMPONENT"/>
    <property type="match status" value="1"/>
</dbReference>
<dbReference type="Pfam" id="PF00359">
    <property type="entry name" value="PTS_EIIA_2"/>
    <property type="match status" value="1"/>
</dbReference>
<dbReference type="PROSITE" id="PS51094">
    <property type="entry name" value="PTS_EIIA_TYPE_2"/>
    <property type="match status" value="1"/>
</dbReference>
<dbReference type="EMBL" id="JBHILM010000012">
    <property type="protein sequence ID" value="MFB5681680.1"/>
    <property type="molecule type" value="Genomic_DNA"/>
</dbReference>
<dbReference type="PROSITE" id="PS00372">
    <property type="entry name" value="PTS_EIIA_TYPE_2_HIS"/>
    <property type="match status" value="1"/>
</dbReference>
<dbReference type="Proteomes" id="UP001580407">
    <property type="component" value="Unassembled WGS sequence"/>
</dbReference>
<dbReference type="InterPro" id="IPR016152">
    <property type="entry name" value="PTrfase/Anion_transptr"/>
</dbReference>
<dbReference type="RefSeq" id="WP_375525466.1">
    <property type="nucleotide sequence ID" value="NZ_JBHILM010000012.1"/>
</dbReference>
<comment type="caution">
    <text evidence="8">The sequence shown here is derived from an EMBL/GenBank/DDBJ whole genome shotgun (WGS) entry which is preliminary data.</text>
</comment>
<keyword evidence="5" id="KW-0598">Phosphotransferase system</keyword>
<dbReference type="PANTHER" id="PTHR36203">
    <property type="entry name" value="ASCORBATE-SPECIFIC PTS SYSTEM EIIA COMPONENT"/>
    <property type="match status" value="1"/>
</dbReference>
<evidence type="ECO:0000259" key="7">
    <source>
        <dbReference type="PROSITE" id="PS51094"/>
    </source>
</evidence>
<dbReference type="InterPro" id="IPR002178">
    <property type="entry name" value="PTS_EIIA_type-2_dom"/>
</dbReference>
<keyword evidence="3" id="KW-0963">Cytoplasm</keyword>
<dbReference type="SUPFAM" id="SSF55804">
    <property type="entry name" value="Phoshotransferase/anion transport protein"/>
    <property type="match status" value="1"/>
</dbReference>
<evidence type="ECO:0000313" key="9">
    <source>
        <dbReference type="Proteomes" id="UP001580407"/>
    </source>
</evidence>